<organism evidence="10 11">
    <name type="scientific">Sutterella wadsworthensis 2_1_59BFAA</name>
    <dbReference type="NCBI Taxonomy" id="742823"/>
    <lineage>
        <taxon>Bacteria</taxon>
        <taxon>Pseudomonadati</taxon>
        <taxon>Pseudomonadota</taxon>
        <taxon>Betaproteobacteria</taxon>
        <taxon>Burkholderiales</taxon>
        <taxon>Sutterellaceae</taxon>
        <taxon>Sutterella</taxon>
    </lineage>
</organism>
<dbReference type="EC" id="3.1.13.1" evidence="7"/>
<evidence type="ECO:0000256" key="5">
    <source>
        <dbReference type="ARBA" id="ARBA00022839"/>
    </source>
</evidence>
<feature type="compositionally biased region" description="Acidic residues" evidence="8">
    <location>
        <begin position="782"/>
        <end position="803"/>
    </location>
</feature>
<dbReference type="PANTHER" id="PTHR23355">
    <property type="entry name" value="RIBONUCLEASE"/>
    <property type="match status" value="1"/>
</dbReference>
<dbReference type="Pfam" id="PF00575">
    <property type="entry name" value="S1"/>
    <property type="match status" value="1"/>
</dbReference>
<dbReference type="PANTHER" id="PTHR23355:SF9">
    <property type="entry name" value="DIS3-LIKE EXONUCLEASE 2"/>
    <property type="match status" value="1"/>
</dbReference>
<feature type="domain" description="S1 motif" evidence="9">
    <location>
        <begin position="667"/>
        <end position="749"/>
    </location>
</feature>
<dbReference type="CDD" id="cd04471">
    <property type="entry name" value="S1_RNase_R"/>
    <property type="match status" value="1"/>
</dbReference>
<dbReference type="RefSeq" id="WP_005433534.1">
    <property type="nucleotide sequence ID" value="NZ_JH815513.1"/>
</dbReference>
<keyword evidence="3 7" id="KW-0540">Nuclease</keyword>
<dbReference type="Gene3D" id="2.40.50.140">
    <property type="entry name" value="Nucleic acid-binding proteins"/>
    <property type="match status" value="1"/>
</dbReference>
<dbReference type="Proteomes" id="UP000005835">
    <property type="component" value="Unassembled WGS sequence"/>
</dbReference>
<keyword evidence="4 7" id="KW-0378">Hydrolase</keyword>
<evidence type="ECO:0000313" key="11">
    <source>
        <dbReference type="Proteomes" id="UP000005835"/>
    </source>
</evidence>
<protein>
    <recommendedName>
        <fullName evidence="7">Ribonuclease R</fullName>
        <shortName evidence="7">RNase R</shortName>
        <ecNumber evidence="7">3.1.13.1</ecNumber>
    </recommendedName>
</protein>
<dbReference type="EMBL" id="ADMG01000010">
    <property type="protein sequence ID" value="EKB32062.1"/>
    <property type="molecule type" value="Genomic_DNA"/>
</dbReference>
<dbReference type="PROSITE" id="PS50126">
    <property type="entry name" value="S1"/>
    <property type="match status" value="1"/>
</dbReference>
<keyword evidence="5 7" id="KW-0269">Exonuclease</keyword>
<dbReference type="SMART" id="SM00316">
    <property type="entry name" value="S1"/>
    <property type="match status" value="1"/>
</dbReference>
<feature type="region of interest" description="Disordered" evidence="8">
    <location>
        <begin position="607"/>
        <end position="626"/>
    </location>
</feature>
<dbReference type="eggNOG" id="COG0557">
    <property type="taxonomic scope" value="Bacteria"/>
</dbReference>
<evidence type="ECO:0000256" key="2">
    <source>
        <dbReference type="ARBA" id="ARBA00022490"/>
    </source>
</evidence>
<dbReference type="InterPro" id="IPR050180">
    <property type="entry name" value="RNR_Ribonuclease"/>
</dbReference>
<dbReference type="InterPro" id="IPR001900">
    <property type="entry name" value="RNase_II/R"/>
</dbReference>
<keyword evidence="11" id="KW-1185">Reference proteome</keyword>
<accession>K1JWJ8</accession>
<keyword evidence="6 7" id="KW-0694">RNA-binding</keyword>
<dbReference type="InterPro" id="IPR012340">
    <property type="entry name" value="NA-bd_OB-fold"/>
</dbReference>
<dbReference type="SUPFAM" id="SSF50249">
    <property type="entry name" value="Nucleic acid-binding proteins"/>
    <property type="match status" value="2"/>
</dbReference>
<reference evidence="10 11" key="1">
    <citation type="submission" date="2012-05" db="EMBL/GenBank/DDBJ databases">
        <title>The Genome Sequence of Sutterella wadsworthensis 2_1_59BFAA.</title>
        <authorList>
            <consortium name="The Broad Institute Genome Sequencing Platform"/>
            <person name="Earl A."/>
            <person name="Ward D."/>
            <person name="Feldgarden M."/>
            <person name="Gevers D."/>
            <person name="Daigneault M."/>
            <person name="Strauss J."/>
            <person name="Allen-Vercoe E."/>
            <person name="Walker B."/>
            <person name="Young S.K."/>
            <person name="Zeng Q."/>
            <person name="Gargeya S."/>
            <person name="Fitzgerald M."/>
            <person name="Haas B."/>
            <person name="Abouelleil A."/>
            <person name="Alvarado L."/>
            <person name="Arachchi H.M."/>
            <person name="Berlin A.M."/>
            <person name="Chapman S.B."/>
            <person name="Goldberg J."/>
            <person name="Griggs A."/>
            <person name="Gujja S."/>
            <person name="Hansen M."/>
            <person name="Howarth C."/>
            <person name="Imamovic A."/>
            <person name="Larimer J."/>
            <person name="McCowen C."/>
            <person name="Montmayeur A."/>
            <person name="Murphy C."/>
            <person name="Neiman D."/>
            <person name="Pearson M."/>
            <person name="Priest M."/>
            <person name="Roberts A."/>
            <person name="Saif S."/>
            <person name="Shea T."/>
            <person name="Sisk P."/>
            <person name="Sykes S."/>
            <person name="Wortman J."/>
            <person name="Nusbaum C."/>
            <person name="Birren B."/>
        </authorList>
    </citation>
    <scope>NUCLEOTIDE SEQUENCE [LARGE SCALE GENOMIC DNA]</scope>
    <source>
        <strain evidence="10 11">2_1_59BFAA</strain>
    </source>
</reference>
<comment type="catalytic activity">
    <reaction evidence="1 7">
        <text>Exonucleolytic cleavage in the 3'- to 5'-direction to yield nucleoside 5'-phosphates.</text>
        <dbReference type="EC" id="3.1.13.1"/>
    </reaction>
</comment>
<dbReference type="InterPro" id="IPR003029">
    <property type="entry name" value="S1_domain"/>
</dbReference>
<gene>
    <name evidence="7" type="primary">rnr</name>
    <name evidence="10" type="ORF">HMPREF9465_00356</name>
</gene>
<dbReference type="GO" id="GO:0008859">
    <property type="term" value="F:exoribonuclease II activity"/>
    <property type="evidence" value="ECO:0007669"/>
    <property type="project" value="UniProtKB-UniRule"/>
</dbReference>
<feature type="compositionally biased region" description="Basic residues" evidence="8">
    <location>
        <begin position="763"/>
        <end position="772"/>
    </location>
</feature>
<dbReference type="STRING" id="742823.HMPREF9465_00356"/>
<dbReference type="HOGENOM" id="CLU_002333_9_0_4"/>
<proteinExistence type="inferred from homology"/>
<feature type="compositionally biased region" description="Basic and acidic residues" evidence="8">
    <location>
        <begin position="615"/>
        <end position="626"/>
    </location>
</feature>
<evidence type="ECO:0000256" key="7">
    <source>
        <dbReference type="HAMAP-Rule" id="MF_01895"/>
    </source>
</evidence>
<dbReference type="SMART" id="SM00955">
    <property type="entry name" value="RNB"/>
    <property type="match status" value="1"/>
</dbReference>
<sequence>MAKKKKTPVAQIEPISLPDEDLAKARAWLEGLNADIAYSQAKRQLAEACGWERSKSNAVIVALHEEGFMAGEKNYFCNPNAPAEPGVVRGAREVSNFTIMLQSDPEVSVPLPYAIHCLPGDVFMLRKTVTGNWRVSNFVARHQTRWVCKLRGRIRRGRRSGIAQVVPINGFAPVEMQMDLADVPAEVDLEKAAFEVEFLPESMKPEPYVEIFVRFVKEIGNRFDPLGEIAIASAEYDLPVEFSAAALDEAQALPDEVDPKNMGRRVDLRDIPFVTIDGEDARDFDDAVYCARVEDGRTRLLVAIADVSHYVKPGAPLDVDAQQRATSVYFPASVVPMLPEKLSNGLCSLNPGVDRLTMVCDAVIDPEGRTEAYQFYPAVIHSHARLTYTQVWGAMQGEEGGLAAVGDRLDDIRALYELFKTLRKARDARHTLDLETKETMAVFDDKGVISEFKVREHNDAHRLIEECMLVANVCAADFVIQKKRGALFRVHDAPSQERLETLRTVLKSFNEKLESPTPEGFAELISRTKENEFLQTAILRSMSRACYSPDNVGHYGLQYEAYAHFTSPIRRYPDLLLHRAIKGILSRRIYVPQVVFDDSSLMVSRQARGLGSRPEAGDGDKPATQAEKRHSVWERLGILCSAAERRADDATRDVMNYLKCDYMLRHGKGRHEAVVTGMIPAGVFVALKDIAVDGFIHISNLGWGYYEFDEKNLTMTSREEMTQVRVGDRVIVRLEEVDLENRRMSFVLESNLERRLIKGGKGGSRRSSRRGSRLYGRQFDPFDIDDDDFDELFGQEGDDDWDD</sequence>
<dbReference type="PROSITE" id="PS01175">
    <property type="entry name" value="RIBONUCLEASE_II"/>
    <property type="match status" value="1"/>
</dbReference>
<dbReference type="GO" id="GO:0003723">
    <property type="term" value="F:RNA binding"/>
    <property type="evidence" value="ECO:0007669"/>
    <property type="project" value="UniProtKB-UniRule"/>
</dbReference>
<dbReference type="GO" id="GO:0005829">
    <property type="term" value="C:cytosol"/>
    <property type="evidence" value="ECO:0007669"/>
    <property type="project" value="TreeGrafter"/>
</dbReference>
<evidence type="ECO:0000256" key="1">
    <source>
        <dbReference type="ARBA" id="ARBA00001849"/>
    </source>
</evidence>
<dbReference type="AlphaFoldDB" id="K1JWJ8"/>
<keyword evidence="2 7" id="KW-0963">Cytoplasm</keyword>
<dbReference type="InterPro" id="IPR022966">
    <property type="entry name" value="RNase_II/R_CS"/>
</dbReference>
<comment type="caution">
    <text evidence="10">The sequence shown here is derived from an EMBL/GenBank/DDBJ whole genome shotgun (WGS) entry which is preliminary data.</text>
</comment>
<dbReference type="InterPro" id="IPR004476">
    <property type="entry name" value="RNase_II/RNase_R"/>
</dbReference>
<dbReference type="InterPro" id="IPR011805">
    <property type="entry name" value="RNase_R"/>
</dbReference>
<evidence type="ECO:0000256" key="4">
    <source>
        <dbReference type="ARBA" id="ARBA00022801"/>
    </source>
</evidence>
<evidence type="ECO:0000256" key="8">
    <source>
        <dbReference type="SAM" id="MobiDB-lite"/>
    </source>
</evidence>
<dbReference type="HAMAP" id="MF_01895">
    <property type="entry name" value="RNase_R"/>
    <property type="match status" value="1"/>
</dbReference>
<comment type="function">
    <text evidence="7">3'-5' exoribonuclease that releases 5'-nucleoside monophosphates and is involved in maturation of structured RNAs.</text>
</comment>
<dbReference type="NCBIfam" id="TIGR00358">
    <property type="entry name" value="3_prime_RNase"/>
    <property type="match status" value="1"/>
</dbReference>
<evidence type="ECO:0000259" key="9">
    <source>
        <dbReference type="PROSITE" id="PS50126"/>
    </source>
</evidence>
<dbReference type="PATRIC" id="fig|742823.3.peg.352"/>
<comment type="similarity">
    <text evidence="7">Belongs to the RNR ribonuclease family. RNase R subfamily.</text>
</comment>
<comment type="subcellular location">
    <subcellularLocation>
        <location evidence="7">Cytoplasm</location>
    </subcellularLocation>
</comment>
<dbReference type="Pfam" id="PF00773">
    <property type="entry name" value="RNB"/>
    <property type="match status" value="1"/>
</dbReference>
<name>K1JWJ8_9BURK</name>
<evidence type="ECO:0000256" key="6">
    <source>
        <dbReference type="ARBA" id="ARBA00022884"/>
    </source>
</evidence>
<evidence type="ECO:0000256" key="3">
    <source>
        <dbReference type="ARBA" id="ARBA00022722"/>
    </source>
</evidence>
<dbReference type="GO" id="GO:0006402">
    <property type="term" value="P:mRNA catabolic process"/>
    <property type="evidence" value="ECO:0007669"/>
    <property type="project" value="TreeGrafter"/>
</dbReference>
<feature type="region of interest" description="Disordered" evidence="8">
    <location>
        <begin position="758"/>
        <end position="803"/>
    </location>
</feature>
<evidence type="ECO:0000313" key="10">
    <source>
        <dbReference type="EMBL" id="EKB32062.1"/>
    </source>
</evidence>